<evidence type="ECO:0000313" key="2">
    <source>
        <dbReference type="Proteomes" id="UP001060170"/>
    </source>
</evidence>
<protein>
    <submittedName>
        <fullName evidence="1">Uncharacterized protein</fullName>
    </submittedName>
</protein>
<gene>
    <name evidence="1" type="ORF">MJO28_007217</name>
</gene>
<comment type="caution">
    <text evidence="1">The sequence shown here is derived from an EMBL/GenBank/DDBJ whole genome shotgun (WGS) entry which is preliminary data.</text>
</comment>
<keyword evidence="2" id="KW-1185">Reference proteome</keyword>
<dbReference type="Proteomes" id="UP001060170">
    <property type="component" value="Chromosome 7"/>
</dbReference>
<evidence type="ECO:0000313" key="1">
    <source>
        <dbReference type="EMBL" id="KAI7951533.1"/>
    </source>
</evidence>
<name>A0ACC0EFG8_9BASI</name>
<reference evidence="2" key="1">
    <citation type="journal article" date="2018" name="BMC Genomics">
        <title>Genomic insights into host adaptation between the wheat stripe rust pathogen (Puccinia striiformis f. sp. tritici) and the barley stripe rust pathogen (Puccinia striiformis f. sp. hordei).</title>
        <authorList>
            <person name="Xia C."/>
            <person name="Wang M."/>
            <person name="Yin C."/>
            <person name="Cornejo O.E."/>
            <person name="Hulbert S.H."/>
            <person name="Chen X."/>
        </authorList>
    </citation>
    <scope>NUCLEOTIDE SEQUENCE [LARGE SCALE GENOMIC DNA]</scope>
    <source>
        <strain evidence="2">93-210</strain>
    </source>
</reference>
<sequence length="462" mass="51482">MNAEPREHQPATDPFSDHYLNSPFRTTTLLSPPHPPIQQSRTLHSPAHTSIPHSRGPNTNHSLPNTMSHIIFDRSTYQTPDTTPGANHDPIDLESPLVTDPIAHMMPGPGGDAPHLVDVTTDFQLYIDDKAKRGKNKVVWRLIKPKAKFSLILDAGRQGTTYEEFHQIVATQCNEEYAHSKSIITRSITYGKPAITWTVAIPGVTEFKAPGEPLDVGFADGEQDKGHVVRSKLGLATRTFSNVKPYEMRPGWRPRRPRNLNPAPGDPNPSDSESNGSDIDANDFDNVNVYMNKLYKAHHMNAHYNRHRPVYLDPLNKRRYIVLSVGNCQEWAQALIDRKPGVSIISPPRSLIYHALTARQFAAMDRATEPGTPTPAPLQQEVTAPAQDPASIGDYLDFIGFSHNRQVILDILIANELTFYRIFGTPHMTTTHLITLNISPGVSASLCDNVGRYEQHLAARNH</sequence>
<reference evidence="1 2" key="3">
    <citation type="journal article" date="2022" name="Microbiol. Spectr.">
        <title>Folding features and dynamics of 3D genome architecture in plant fungal pathogens.</title>
        <authorList>
            <person name="Xia C."/>
        </authorList>
    </citation>
    <scope>NUCLEOTIDE SEQUENCE [LARGE SCALE GENOMIC DNA]</scope>
    <source>
        <strain evidence="1 2">93-210</strain>
    </source>
</reference>
<dbReference type="EMBL" id="CM045871">
    <property type="protein sequence ID" value="KAI7951533.1"/>
    <property type="molecule type" value="Genomic_DNA"/>
</dbReference>
<reference evidence="2" key="2">
    <citation type="journal article" date="2018" name="Mol. Plant Microbe Interact.">
        <title>Genome sequence resources for the wheat stripe rust pathogen (Puccinia striiformis f. sp. tritici) and the barley stripe rust pathogen (Puccinia striiformis f. sp. hordei).</title>
        <authorList>
            <person name="Xia C."/>
            <person name="Wang M."/>
            <person name="Yin C."/>
            <person name="Cornejo O.E."/>
            <person name="Hulbert S.H."/>
            <person name="Chen X."/>
        </authorList>
    </citation>
    <scope>NUCLEOTIDE SEQUENCE [LARGE SCALE GENOMIC DNA]</scope>
    <source>
        <strain evidence="2">93-210</strain>
    </source>
</reference>
<proteinExistence type="predicted"/>
<accession>A0ACC0EFG8</accession>
<organism evidence="1 2">
    <name type="scientific">Puccinia striiformis f. sp. tritici</name>
    <dbReference type="NCBI Taxonomy" id="168172"/>
    <lineage>
        <taxon>Eukaryota</taxon>
        <taxon>Fungi</taxon>
        <taxon>Dikarya</taxon>
        <taxon>Basidiomycota</taxon>
        <taxon>Pucciniomycotina</taxon>
        <taxon>Pucciniomycetes</taxon>
        <taxon>Pucciniales</taxon>
        <taxon>Pucciniaceae</taxon>
        <taxon>Puccinia</taxon>
    </lineage>
</organism>